<evidence type="ECO:0000313" key="7">
    <source>
        <dbReference type="EMBL" id="CAK8673576.1"/>
    </source>
</evidence>
<protein>
    <recommendedName>
        <fullName evidence="6">Tetraspanin</fullName>
    </recommendedName>
</protein>
<dbReference type="InterPro" id="IPR018499">
    <property type="entry name" value="Tetraspanin/Peripherin"/>
</dbReference>
<dbReference type="Proteomes" id="UP001642483">
    <property type="component" value="Unassembled WGS sequence"/>
</dbReference>
<comment type="similarity">
    <text evidence="2 6">Belongs to the tetraspanin (TM4SF) family.</text>
</comment>
<evidence type="ECO:0000256" key="1">
    <source>
        <dbReference type="ARBA" id="ARBA00004141"/>
    </source>
</evidence>
<dbReference type="PANTHER" id="PTHR19282">
    <property type="entry name" value="TETRASPANIN"/>
    <property type="match status" value="1"/>
</dbReference>
<gene>
    <name evidence="7" type="ORF">CVLEPA_LOCUS3355</name>
</gene>
<proteinExistence type="inferred from homology"/>
<dbReference type="PANTHER" id="PTHR19282:SF252">
    <property type="entry name" value="TETRASPANIN"/>
    <property type="match status" value="1"/>
</dbReference>
<keyword evidence="5 6" id="KW-0472">Membrane</keyword>
<dbReference type="InterPro" id="IPR008952">
    <property type="entry name" value="Tetraspanin_EC2_sf"/>
</dbReference>
<keyword evidence="8" id="KW-1185">Reference proteome</keyword>
<feature type="transmembrane region" description="Helical" evidence="6">
    <location>
        <begin position="21"/>
        <end position="40"/>
    </location>
</feature>
<evidence type="ECO:0000256" key="6">
    <source>
        <dbReference type="RuleBase" id="RU361218"/>
    </source>
</evidence>
<dbReference type="Pfam" id="PF00335">
    <property type="entry name" value="Tetraspanin"/>
    <property type="match status" value="1"/>
</dbReference>
<dbReference type="SUPFAM" id="SSF48652">
    <property type="entry name" value="Tetraspanin"/>
    <property type="match status" value="1"/>
</dbReference>
<dbReference type="PRINTS" id="PR00259">
    <property type="entry name" value="TMFOUR"/>
</dbReference>
<feature type="transmembrane region" description="Helical" evidence="6">
    <location>
        <begin position="93"/>
        <end position="112"/>
    </location>
</feature>
<keyword evidence="4 6" id="KW-1133">Transmembrane helix</keyword>
<feature type="transmembrane region" description="Helical" evidence="6">
    <location>
        <begin position="60"/>
        <end position="81"/>
    </location>
</feature>
<evidence type="ECO:0000256" key="5">
    <source>
        <dbReference type="ARBA" id="ARBA00023136"/>
    </source>
</evidence>
<name>A0ABP0F2C7_CLALP</name>
<dbReference type="Gene3D" id="1.10.1450.10">
    <property type="entry name" value="Tetraspanin"/>
    <property type="match status" value="1"/>
</dbReference>
<accession>A0ABP0F2C7</accession>
<evidence type="ECO:0000256" key="2">
    <source>
        <dbReference type="ARBA" id="ARBA00006840"/>
    </source>
</evidence>
<dbReference type="InterPro" id="IPR000301">
    <property type="entry name" value="Tetraspanin_animals"/>
</dbReference>
<reference evidence="7 8" key="1">
    <citation type="submission" date="2024-02" db="EMBL/GenBank/DDBJ databases">
        <authorList>
            <person name="Daric V."/>
            <person name="Darras S."/>
        </authorList>
    </citation>
    <scope>NUCLEOTIDE SEQUENCE [LARGE SCALE GENOMIC DNA]</scope>
</reference>
<organism evidence="7 8">
    <name type="scientific">Clavelina lepadiformis</name>
    <name type="common">Light-bulb sea squirt</name>
    <name type="synonym">Ascidia lepadiformis</name>
    <dbReference type="NCBI Taxonomy" id="159417"/>
    <lineage>
        <taxon>Eukaryota</taxon>
        <taxon>Metazoa</taxon>
        <taxon>Chordata</taxon>
        <taxon>Tunicata</taxon>
        <taxon>Ascidiacea</taxon>
        <taxon>Aplousobranchia</taxon>
        <taxon>Clavelinidae</taxon>
        <taxon>Clavelina</taxon>
    </lineage>
</organism>
<comment type="caution">
    <text evidence="7">The sequence shown here is derived from an EMBL/GenBank/DDBJ whole genome shotgun (WGS) entry which is preliminary data.</text>
</comment>
<keyword evidence="3 6" id="KW-0812">Transmembrane</keyword>
<dbReference type="PIRSF" id="PIRSF002419">
    <property type="entry name" value="Tetraspanin"/>
    <property type="match status" value="1"/>
</dbReference>
<comment type="subcellular location">
    <subcellularLocation>
        <location evidence="1 6">Membrane</location>
        <topology evidence="1 6">Multi-pass membrane protein</topology>
    </subcellularLocation>
</comment>
<evidence type="ECO:0000256" key="4">
    <source>
        <dbReference type="ARBA" id="ARBA00022989"/>
    </source>
</evidence>
<evidence type="ECO:0000313" key="8">
    <source>
        <dbReference type="Proteomes" id="UP001642483"/>
    </source>
</evidence>
<feature type="transmembrane region" description="Helical" evidence="6">
    <location>
        <begin position="221"/>
        <end position="246"/>
    </location>
</feature>
<sequence length="257" mass="27846">MASRRMSTTPAVTCMKTLLSIFTFVYWLIGIGLLVLGVYSKLQLASFNLLSDVNFSSFPYALIGIGIFITLTGFMGCAATAKGNTCLLRTYSLCLGLILLAELAAAFIVVGYRGRIGTSFEKGMTNAIANYNESDYKQAVDNAQSTLHCCGSANYTDYWKIDPSWEEDTVPMSCCKDTEWCKQHTAGSENIVSITGNITVDEYIYTDGCPNLVFGQVNSNLGIVLGSMFGVAGFQLIGLILACCLASTINTNKYELV</sequence>
<evidence type="ECO:0000256" key="3">
    <source>
        <dbReference type="ARBA" id="ARBA00022692"/>
    </source>
</evidence>
<dbReference type="EMBL" id="CAWYQH010000002">
    <property type="protein sequence ID" value="CAK8673576.1"/>
    <property type="molecule type" value="Genomic_DNA"/>
</dbReference>